<keyword evidence="3" id="KW-1185">Reference proteome</keyword>
<dbReference type="RefSeq" id="WP_110631802.1">
    <property type="nucleotide sequence ID" value="NZ_CP029788.1"/>
</dbReference>
<name>A0A2U9P8E0_STRAS</name>
<evidence type="ECO:0000313" key="2">
    <source>
        <dbReference type="EMBL" id="AWT45986.1"/>
    </source>
</evidence>
<dbReference type="OrthoDB" id="3441998at2"/>
<feature type="compositionally biased region" description="Low complexity" evidence="1">
    <location>
        <begin position="377"/>
        <end position="390"/>
    </location>
</feature>
<dbReference type="AlphaFoldDB" id="A0A2U9P8E0"/>
<sequence length="763" mass="84144">MTRTQPGRPGDTAATDDRVHQVVFRWAGNLGHRGAGIAAVAYSCPESEARALADRLGPVLRVMGGEQRPSLVRHILPGGRVLLVRRTPGSDAQGRDSTVCHALLGPAKLLVPLYCVSLGAVPWAERGWADRVTGRIEPMPRERLNALANHMRDRMWENVRLVRRPLLCLVAQFLRTPGARLSALVGELDESLATAHAQAREHRSVSPVQELPEPALLVLWGLWWIFGSSLDRGSGSWQFATFDTMDDQAYRVVFVPAWRVSPTEDSRLRRIDLLDPGTDLAAELAATLVDHYLHWPGVKYRRLLDTDPNTSDPVHRRFHARLREVWPARYEVPEATDTGAVPVLSPPPARAPDRVEEPPPPQQPVTQDESRARPPARHASAPAASWTSPPEWRHQPPGAQGEGPVEATEVQWNGTETWSSASSPDGSTSATAQGTYISGRSVEPGQRTHSTRSGQGIHYGYPEPPSTPPPYPPSPNSPPPNPPPSHPLTPHPLTPNLLTPNLPPEFSPRVDAPIARQATGHATGAGPGSAKAAPAIRAITDRLTPDHQRALRAEALPELFDQPVMGRSAVSKFRVHKGRRARMDVSQIRALAEDLTCATNRAGHAADLRHKAEERLAHTHHEDLLTLLREPLPYAAQNIVLGYLPSAVPTEESARDLLTRLLAIDFRITGPPDPSDPYATDLHTQRTARMIRWFFSWLVEPRTTKTESLRLTRYLSSIASSDTPADHRILQELLIDTEEDRIPSLPKETWLAITRALYEKAHP</sequence>
<protein>
    <submittedName>
        <fullName evidence="2">Uncharacterized protein</fullName>
    </submittedName>
</protein>
<dbReference type="Proteomes" id="UP000247634">
    <property type="component" value="Chromosome"/>
</dbReference>
<evidence type="ECO:0000256" key="1">
    <source>
        <dbReference type="SAM" id="MobiDB-lite"/>
    </source>
</evidence>
<dbReference type="EMBL" id="CP029788">
    <property type="protein sequence ID" value="AWT45986.1"/>
    <property type="molecule type" value="Genomic_DNA"/>
</dbReference>
<gene>
    <name evidence="2" type="ORF">DMT42_29325</name>
</gene>
<organism evidence="2 3">
    <name type="scientific">Streptomyces actuosus</name>
    <dbReference type="NCBI Taxonomy" id="1885"/>
    <lineage>
        <taxon>Bacteria</taxon>
        <taxon>Bacillati</taxon>
        <taxon>Actinomycetota</taxon>
        <taxon>Actinomycetes</taxon>
        <taxon>Kitasatosporales</taxon>
        <taxon>Streptomycetaceae</taxon>
        <taxon>Streptomyces</taxon>
    </lineage>
</organism>
<proteinExistence type="predicted"/>
<dbReference type="KEGG" id="sact:DMT42_29325"/>
<evidence type="ECO:0000313" key="3">
    <source>
        <dbReference type="Proteomes" id="UP000247634"/>
    </source>
</evidence>
<feature type="compositionally biased region" description="Low complexity" evidence="1">
    <location>
        <begin position="417"/>
        <end position="432"/>
    </location>
</feature>
<feature type="compositionally biased region" description="Pro residues" evidence="1">
    <location>
        <begin position="462"/>
        <end position="493"/>
    </location>
</feature>
<accession>A0A2U9P8E0</accession>
<feature type="region of interest" description="Disordered" evidence="1">
    <location>
        <begin position="337"/>
        <end position="509"/>
    </location>
</feature>
<reference evidence="2 3" key="1">
    <citation type="submission" date="2018-06" db="EMBL/GenBank/DDBJ databases">
        <title>The complete genome sequence of a nosiheptide producer Streptomyces actuosus ATCC 25421: deducing the ability of producing a new class III lantibiotics.</title>
        <authorList>
            <person name="Liu W."/>
            <person name="Sun F."/>
            <person name="Hu Y."/>
        </authorList>
    </citation>
    <scope>NUCLEOTIDE SEQUENCE [LARGE SCALE GENOMIC DNA]</scope>
    <source>
        <strain evidence="2 3">ATCC 25421</strain>
    </source>
</reference>